<dbReference type="eggNOG" id="COG3121">
    <property type="taxonomic scope" value="Bacteria"/>
</dbReference>
<feature type="chain" id="PRO_5003613607" evidence="7">
    <location>
        <begin position="25"/>
        <end position="247"/>
    </location>
</feature>
<dbReference type="InterPro" id="IPR036316">
    <property type="entry name" value="Pili_assmbl_chap_C_dom_sf"/>
</dbReference>
<dbReference type="SUPFAM" id="SSF49584">
    <property type="entry name" value="Periplasmic chaperone C-domain"/>
    <property type="match status" value="1"/>
</dbReference>
<evidence type="ECO:0000256" key="3">
    <source>
        <dbReference type="ARBA" id="ARBA00022558"/>
    </source>
</evidence>
<evidence type="ECO:0000313" key="10">
    <source>
        <dbReference type="EMBL" id="AFC87340.1"/>
    </source>
</evidence>
<dbReference type="PANTHER" id="PTHR30251">
    <property type="entry name" value="PILUS ASSEMBLY CHAPERONE"/>
    <property type="match status" value="1"/>
</dbReference>
<dbReference type="RefSeq" id="WP_014404343.1">
    <property type="nucleotide sequence ID" value="NC_017033.1"/>
</dbReference>
<evidence type="ECO:0000259" key="8">
    <source>
        <dbReference type="Pfam" id="PF00345"/>
    </source>
</evidence>
<dbReference type="Pfam" id="PF02753">
    <property type="entry name" value="PapD_C"/>
    <property type="match status" value="1"/>
</dbReference>
<evidence type="ECO:0000256" key="5">
    <source>
        <dbReference type="ARBA" id="ARBA00022764"/>
    </source>
</evidence>
<keyword evidence="11" id="KW-1185">Reference proteome</keyword>
<dbReference type="GO" id="GO:0071555">
    <property type="term" value="P:cell wall organization"/>
    <property type="evidence" value="ECO:0007669"/>
    <property type="project" value="InterPro"/>
</dbReference>
<comment type="subcellular location">
    <subcellularLocation>
        <location evidence="1">Periplasm</location>
    </subcellularLocation>
</comment>
<accession>H8L2Y4</accession>
<dbReference type="AlphaFoldDB" id="H8L2Y4"/>
<feature type="signal peptide" evidence="7">
    <location>
        <begin position="1"/>
        <end position="24"/>
    </location>
</feature>
<dbReference type="InterPro" id="IPR050643">
    <property type="entry name" value="Periplasmic_pilus_chap"/>
</dbReference>
<evidence type="ECO:0000256" key="4">
    <source>
        <dbReference type="ARBA" id="ARBA00022729"/>
    </source>
</evidence>
<dbReference type="EMBL" id="CP003350">
    <property type="protein sequence ID" value="AFC87340.1"/>
    <property type="molecule type" value="Genomic_DNA"/>
</dbReference>
<evidence type="ECO:0000256" key="7">
    <source>
        <dbReference type="SAM" id="SignalP"/>
    </source>
</evidence>
<dbReference type="InterPro" id="IPR016148">
    <property type="entry name" value="Pili_assmbl_chaperone_C"/>
</dbReference>
<dbReference type="Gene3D" id="2.60.40.10">
    <property type="entry name" value="Immunoglobulins"/>
    <property type="match status" value="2"/>
</dbReference>
<evidence type="ECO:0000313" key="11">
    <source>
        <dbReference type="Proteomes" id="UP000005234"/>
    </source>
</evidence>
<keyword evidence="6" id="KW-0143">Chaperone</keyword>
<dbReference type="KEGG" id="fau:Fraau_3012"/>
<evidence type="ECO:0000256" key="1">
    <source>
        <dbReference type="ARBA" id="ARBA00004418"/>
    </source>
</evidence>
<evidence type="ECO:0000256" key="2">
    <source>
        <dbReference type="ARBA" id="ARBA00007399"/>
    </source>
</evidence>
<protein>
    <submittedName>
        <fullName evidence="10">P pilus assembly protein, chaperone PapD</fullName>
    </submittedName>
</protein>
<comment type="similarity">
    <text evidence="2">Belongs to the periplasmic pilus chaperone family.</text>
</comment>
<dbReference type="SUPFAM" id="SSF49354">
    <property type="entry name" value="PapD-like"/>
    <property type="match status" value="1"/>
</dbReference>
<reference evidence="10" key="1">
    <citation type="submission" date="2012-02" db="EMBL/GenBank/DDBJ databases">
        <title>The complete genome of Frateuria aurantia DSM 6220.</title>
        <authorList>
            <consortium name="US DOE Joint Genome Institute (JGI-PGF)"/>
            <person name="Lucas S."/>
            <person name="Copeland A."/>
            <person name="Lapidus A."/>
            <person name="Glavina del Rio T."/>
            <person name="Dalin E."/>
            <person name="Tice H."/>
            <person name="Bruce D."/>
            <person name="Goodwin L."/>
            <person name="Pitluck S."/>
            <person name="Peters L."/>
            <person name="Ovchinnikova G."/>
            <person name="Teshima H."/>
            <person name="Kyrpides N."/>
            <person name="Mavromatis K."/>
            <person name="Ivanova N."/>
            <person name="Brettin T."/>
            <person name="Detter J.C."/>
            <person name="Han C."/>
            <person name="Larimer F."/>
            <person name="Land M."/>
            <person name="Hauser L."/>
            <person name="Markowitz V."/>
            <person name="Cheng J.-F."/>
            <person name="Hugenholtz P."/>
            <person name="Woyke T."/>
            <person name="Wu D."/>
            <person name="Brambilla E."/>
            <person name="Klenk H.-P."/>
            <person name="Eisen J.A."/>
        </authorList>
    </citation>
    <scope>NUCLEOTIDE SEQUENCE</scope>
    <source>
        <strain evidence="10">DSM 6220</strain>
    </source>
</reference>
<gene>
    <name evidence="10" type="ordered locus">Fraau_3012</name>
</gene>
<dbReference type="FunFam" id="2.60.40.10:FF:000458">
    <property type="entry name" value="Molecular chaperone FimC"/>
    <property type="match status" value="1"/>
</dbReference>
<dbReference type="PRINTS" id="PR00969">
    <property type="entry name" value="CHAPERONPILI"/>
</dbReference>
<dbReference type="InterPro" id="IPR016147">
    <property type="entry name" value="Pili_assmbl_chaperone_N"/>
</dbReference>
<keyword evidence="3" id="KW-1029">Fimbrium biogenesis</keyword>
<feature type="domain" description="Pili assembly chaperone C-terminal" evidence="9">
    <location>
        <begin position="175"/>
        <end position="241"/>
    </location>
</feature>
<keyword evidence="4 7" id="KW-0732">Signal</keyword>
<dbReference type="GO" id="GO:0030288">
    <property type="term" value="C:outer membrane-bounded periplasmic space"/>
    <property type="evidence" value="ECO:0007669"/>
    <property type="project" value="InterPro"/>
</dbReference>
<name>H8L2Y4_FRAAD</name>
<dbReference type="PANTHER" id="PTHR30251:SF2">
    <property type="entry name" value="FIMBRIAL CHAPERONE YADV-RELATED"/>
    <property type="match status" value="1"/>
</dbReference>
<dbReference type="OrthoDB" id="9131059at2"/>
<dbReference type="Proteomes" id="UP000005234">
    <property type="component" value="Chromosome"/>
</dbReference>
<dbReference type="Pfam" id="PF00345">
    <property type="entry name" value="PapD_N"/>
    <property type="match status" value="1"/>
</dbReference>
<sequence>MNAGQCVARCLAVLALIAGRNASADVVINSTRVIYPAEAKEVTIKLDNRGQTPSLIQAWLDAGDARQSPEQARTPFVITPPISRIEPHRGMSLRLMFAGAPLVQQRESVFWLNVLEVPPMPAKGSGRNYLQLAIRSRIKVFYRPEKLPGRALLAYRQLQWTLHKDDAGRIQLECSNPSPYFVSFSTVAAAVPATTVSWRSRHGGMVAPGGTQRFELEGTAASLPTHGDIRFTTINDYGGSDEHIGHF</sequence>
<dbReference type="InterPro" id="IPR001829">
    <property type="entry name" value="Pili_assmbl_chaperone_bac"/>
</dbReference>
<feature type="domain" description="Pili assembly chaperone N-terminal" evidence="8">
    <location>
        <begin position="26"/>
        <end position="147"/>
    </location>
</feature>
<proteinExistence type="inferred from homology"/>
<organism evidence="10 11">
    <name type="scientific">Frateuria aurantia (strain ATCC 33424 / DSM 6220 / KCTC 2777 / LMG 1558 / NBRC 3245 / NCIMB 13370)</name>
    <name type="common">Acetobacter aurantius</name>
    <dbReference type="NCBI Taxonomy" id="767434"/>
    <lineage>
        <taxon>Bacteria</taxon>
        <taxon>Pseudomonadati</taxon>
        <taxon>Pseudomonadota</taxon>
        <taxon>Gammaproteobacteria</taxon>
        <taxon>Lysobacterales</taxon>
        <taxon>Rhodanobacteraceae</taxon>
        <taxon>Frateuria</taxon>
    </lineage>
</organism>
<dbReference type="InterPro" id="IPR008962">
    <property type="entry name" value="PapD-like_sf"/>
</dbReference>
<evidence type="ECO:0000259" key="9">
    <source>
        <dbReference type="Pfam" id="PF02753"/>
    </source>
</evidence>
<evidence type="ECO:0000256" key="6">
    <source>
        <dbReference type="ARBA" id="ARBA00023186"/>
    </source>
</evidence>
<dbReference type="InterPro" id="IPR013783">
    <property type="entry name" value="Ig-like_fold"/>
</dbReference>
<dbReference type="STRING" id="767434.Fraau_3012"/>
<dbReference type="HOGENOM" id="CLU_070768_0_2_6"/>
<keyword evidence="5" id="KW-0574">Periplasm</keyword>